<dbReference type="PANTHER" id="PTHR46268:SF27">
    <property type="entry name" value="UNIVERSAL STRESS PROTEIN RV2623"/>
    <property type="match status" value="1"/>
</dbReference>
<comment type="caution">
    <text evidence="5">The sequence shown here is derived from an EMBL/GenBank/DDBJ whole genome shotgun (WGS) entry which is preliminary data.</text>
</comment>
<dbReference type="Proteomes" id="UP000215506">
    <property type="component" value="Unassembled WGS sequence"/>
</dbReference>
<feature type="domain" description="UspA" evidence="4">
    <location>
        <begin position="7"/>
        <end position="142"/>
    </location>
</feature>
<feature type="domain" description="UspA" evidence="4">
    <location>
        <begin position="151"/>
        <end position="280"/>
    </location>
</feature>
<evidence type="ECO:0000256" key="1">
    <source>
        <dbReference type="ARBA" id="ARBA00008791"/>
    </source>
</evidence>
<dbReference type="InterPro" id="IPR014729">
    <property type="entry name" value="Rossmann-like_a/b/a_fold"/>
</dbReference>
<evidence type="ECO:0000259" key="4">
    <source>
        <dbReference type="Pfam" id="PF00582"/>
    </source>
</evidence>
<dbReference type="Pfam" id="PF00582">
    <property type="entry name" value="Usp"/>
    <property type="match status" value="2"/>
</dbReference>
<evidence type="ECO:0000313" key="6">
    <source>
        <dbReference type="Proteomes" id="UP000215506"/>
    </source>
</evidence>
<organism evidence="5 6">
    <name type="scientific">Nocardia cerradoensis</name>
    <dbReference type="NCBI Taxonomy" id="85688"/>
    <lineage>
        <taxon>Bacteria</taxon>
        <taxon>Bacillati</taxon>
        <taxon>Actinomycetota</taxon>
        <taxon>Actinomycetes</taxon>
        <taxon>Mycobacteriales</taxon>
        <taxon>Nocardiaceae</taxon>
        <taxon>Nocardia</taxon>
    </lineage>
</organism>
<evidence type="ECO:0000256" key="3">
    <source>
        <dbReference type="ARBA" id="ARBA00022840"/>
    </source>
</evidence>
<dbReference type="GO" id="GO:0005524">
    <property type="term" value="F:ATP binding"/>
    <property type="evidence" value="ECO:0007669"/>
    <property type="project" value="UniProtKB-KW"/>
</dbReference>
<comment type="similarity">
    <text evidence="1">Belongs to the universal stress protein A family.</text>
</comment>
<reference evidence="5 6" key="1">
    <citation type="submission" date="2017-07" db="EMBL/GenBank/DDBJ databases">
        <title>First draft Genome Sequence of Nocardia cerradoensis isolated from human infection.</title>
        <authorList>
            <person name="Carrasco G."/>
        </authorList>
    </citation>
    <scope>NUCLEOTIDE SEQUENCE [LARGE SCALE GENOMIC DNA]</scope>
    <source>
        <strain evidence="5 6">CNM20130759</strain>
    </source>
</reference>
<keyword evidence="6" id="KW-1185">Reference proteome</keyword>
<gene>
    <name evidence="5" type="ORF">B7C42_03528</name>
</gene>
<keyword evidence="2" id="KW-0547">Nucleotide-binding</keyword>
<dbReference type="PANTHER" id="PTHR46268">
    <property type="entry name" value="STRESS RESPONSE PROTEIN NHAX"/>
    <property type="match status" value="1"/>
</dbReference>
<dbReference type="SUPFAM" id="SSF52402">
    <property type="entry name" value="Adenine nucleotide alpha hydrolases-like"/>
    <property type="match status" value="2"/>
</dbReference>
<sequence length="284" mass="30077">MASKAPVVVGVDSSDDALRAARWAANDAALHRVPLEVISAVPPVPQDRAADEGVHAYHERSREQAQRAVAEAARVAADIAPKIDIDTAVIDAPIIPALLSQADEARLVVVGARGLGAYQRSLLGSVSTALVRHARGTVAVVPADPLLGSERPVLVGYDDSPCSAQALAIAVDEARRRQTDLVVVHTWQRFGDYPSPAALEEEGNRLLDDALAAHEDPDEPISVRRVVVEDRPVRRILDESAAAQLVVVGSHGKGGFPGMTLGSTSQALMHSVECPIVIARPRTE</sequence>
<dbReference type="PRINTS" id="PR01438">
    <property type="entry name" value="UNVRSLSTRESS"/>
</dbReference>
<keyword evidence="3" id="KW-0067">ATP-binding</keyword>
<dbReference type="AlphaFoldDB" id="A0A231H6T7"/>
<dbReference type="EMBL" id="NGAF01000006">
    <property type="protein sequence ID" value="OXR44733.1"/>
    <property type="molecule type" value="Genomic_DNA"/>
</dbReference>
<evidence type="ECO:0000313" key="5">
    <source>
        <dbReference type="EMBL" id="OXR44733.1"/>
    </source>
</evidence>
<dbReference type="Gene3D" id="3.40.50.620">
    <property type="entry name" value="HUPs"/>
    <property type="match status" value="2"/>
</dbReference>
<dbReference type="InterPro" id="IPR006015">
    <property type="entry name" value="Universal_stress_UspA"/>
</dbReference>
<proteinExistence type="inferred from homology"/>
<evidence type="ECO:0000256" key="2">
    <source>
        <dbReference type="ARBA" id="ARBA00022741"/>
    </source>
</evidence>
<accession>A0A231H6T7</accession>
<name>A0A231H6T7_9NOCA</name>
<protein>
    <submittedName>
        <fullName evidence="5">Universal stress protein</fullName>
    </submittedName>
</protein>
<dbReference type="RefSeq" id="WP_094025883.1">
    <property type="nucleotide sequence ID" value="NZ_NGAF01000006.1"/>
</dbReference>
<dbReference type="InterPro" id="IPR006016">
    <property type="entry name" value="UspA"/>
</dbReference>